<dbReference type="InterPro" id="IPR038607">
    <property type="entry name" value="PhoD-like_sf"/>
</dbReference>
<dbReference type="EMBL" id="CABVHQ010000113">
    <property type="protein sequence ID" value="VVO40122.1"/>
    <property type="molecule type" value="Genomic_DNA"/>
</dbReference>
<dbReference type="InterPro" id="IPR029052">
    <property type="entry name" value="Metallo-depent_PP-like"/>
</dbReference>
<dbReference type="Proteomes" id="UP000337909">
    <property type="component" value="Unassembled WGS sequence"/>
</dbReference>
<dbReference type="Pfam" id="PF09423">
    <property type="entry name" value="PhoD"/>
    <property type="match status" value="1"/>
</dbReference>
<protein>
    <recommendedName>
        <fullName evidence="1">PhoD-like phosphatase metallophosphatase domain-containing protein</fullName>
    </recommendedName>
</protein>
<reference evidence="2 3" key="1">
    <citation type="submission" date="2019-09" db="EMBL/GenBank/DDBJ databases">
        <authorList>
            <person name="Chandra G."/>
            <person name="Truman W A."/>
        </authorList>
    </citation>
    <scope>NUCLEOTIDE SEQUENCE [LARGE SCALE GENOMIC DNA]</scope>
    <source>
        <strain evidence="2">PS691</strain>
    </source>
</reference>
<dbReference type="SUPFAM" id="SSF56300">
    <property type="entry name" value="Metallo-dependent phosphatases"/>
    <property type="match status" value="1"/>
</dbReference>
<name>A0A5E7FMS2_PSEFL</name>
<dbReference type="Gene3D" id="3.60.21.70">
    <property type="entry name" value="PhoD-like phosphatase"/>
    <property type="match status" value="1"/>
</dbReference>
<evidence type="ECO:0000313" key="2">
    <source>
        <dbReference type="EMBL" id="VVO40122.1"/>
    </source>
</evidence>
<organism evidence="2 3">
    <name type="scientific">Pseudomonas fluorescens</name>
    <dbReference type="NCBI Taxonomy" id="294"/>
    <lineage>
        <taxon>Bacteria</taxon>
        <taxon>Pseudomonadati</taxon>
        <taxon>Pseudomonadota</taxon>
        <taxon>Gammaproteobacteria</taxon>
        <taxon>Pseudomonadales</taxon>
        <taxon>Pseudomonadaceae</taxon>
        <taxon>Pseudomonas</taxon>
    </lineage>
</organism>
<dbReference type="CDD" id="cd07389">
    <property type="entry name" value="MPP_PhoD"/>
    <property type="match status" value="1"/>
</dbReference>
<feature type="domain" description="PhoD-like phosphatase metallophosphatase" evidence="1">
    <location>
        <begin position="89"/>
        <end position="351"/>
    </location>
</feature>
<dbReference type="InterPro" id="IPR052900">
    <property type="entry name" value="Phospholipid_Metab_Enz"/>
</dbReference>
<sequence length="413" mass="47342">MLLDKQHDMSGVVVLNGLQAETRYEYQAGWFTTTDKREAVDSVNELALRWPEHIYTLKTRSNNKALPRSYILGSCRYLRMTLGTPIAPEWGDRIFAAINTLAQHSETPIDGILMLGDQVYVDDMNIVAPDREYQDILHKYQTAFSQPHIRQLMAHVPTYMILDDHEIEDNWPAKASSNDQLLFSNAIRAYELYQCSHSPAHALLPSGRLERNIPHYWYQFADGDIEWFVLDTRTRRTLANADRRILDSEQEHALLDWLVTSNSRVKLVVSSVMFYPDLKNDGGDAWKSFPAQRDRILETIRDNKINNVIFIAGDVHGSMTSQLTHSEDPDFMVHTIVSSPLYNSKLLPYAKADSFILDQPLASLGRGSYHQKLTSRVVCEDNFARIFIDTERIRVDYHNKLGALLQSVSIALR</sequence>
<proteinExistence type="predicted"/>
<dbReference type="PANTHER" id="PTHR43606">
    <property type="entry name" value="PHOSPHATASE, PUTATIVE (AFU_ORTHOLOGUE AFUA_6G08710)-RELATED"/>
    <property type="match status" value="1"/>
</dbReference>
<dbReference type="InterPro" id="IPR018946">
    <property type="entry name" value="PhoD-like_MPP"/>
</dbReference>
<dbReference type="PANTHER" id="PTHR43606:SF2">
    <property type="entry name" value="ALKALINE PHOSPHATASE FAMILY PROTEIN (AFU_ORTHOLOGUE AFUA_5G03860)"/>
    <property type="match status" value="1"/>
</dbReference>
<dbReference type="AlphaFoldDB" id="A0A5E7FMS2"/>
<gene>
    <name evidence="2" type="ORF">PS691_05660</name>
</gene>
<evidence type="ECO:0000313" key="3">
    <source>
        <dbReference type="Proteomes" id="UP000337909"/>
    </source>
</evidence>
<accession>A0A5E7FMS2</accession>
<evidence type="ECO:0000259" key="1">
    <source>
        <dbReference type="Pfam" id="PF09423"/>
    </source>
</evidence>